<organism evidence="2">
    <name type="scientific">Bosea sp. NBC_00436</name>
    <dbReference type="NCBI Taxonomy" id="2969620"/>
    <lineage>
        <taxon>Bacteria</taxon>
        <taxon>Pseudomonadati</taxon>
        <taxon>Pseudomonadota</taxon>
        <taxon>Alphaproteobacteria</taxon>
        <taxon>Hyphomicrobiales</taxon>
        <taxon>Boseaceae</taxon>
        <taxon>Bosea</taxon>
    </lineage>
</organism>
<sequence>MRLAALRHQTGRFSLGKIGFALALVLVALPVVLATIYYVFLASPVFTSESRFVVRSTVEVLPLDLGSEISGKDGGKSIGGLGGGLGNLAGAADGLTGGSQTGMQDPFVVSSYMMSPEITNLLDRDGWLRRQFSSTAIDYWSRLDEHASQEELFAYWRRHVTAAVDRRSNTLQLRVRAYSPEAAQEIATRALGLAERMIAEITRRQREDTLALARAEVVGAEARYEKSSLKLQQLRRTTRIVEPAQETKAAVTTLLRLIYERIRARTELLTLERLAGNSAPGRAELLATISGLDAQIKEANGRLTGDSDGKSVLSAVASLEELELERRFAQGMLTVAANVFDRARREAEHRSSFLLVYLEPTQPAESREPNIWASIAFVAALAGIAWLFCVTAAAITLDQID</sequence>
<evidence type="ECO:0000313" key="2">
    <source>
        <dbReference type="EMBL" id="UZF87282.1"/>
    </source>
</evidence>
<reference evidence="2" key="1">
    <citation type="submission" date="2022-08" db="EMBL/GenBank/DDBJ databases">
        <title>Complete Genome Sequences of 2 Bosea sp. soil isolates.</title>
        <authorList>
            <person name="Alvarez Arevalo M."/>
            <person name="Sterndorff E.B."/>
            <person name="Faurdal D."/>
            <person name="Joergensen T.S."/>
            <person name="Weber T."/>
        </authorList>
    </citation>
    <scope>NUCLEOTIDE SEQUENCE</scope>
    <source>
        <strain evidence="2">NBC_00436</strain>
    </source>
</reference>
<name>A0A9E8CKU1_9HYPH</name>
<evidence type="ECO:0008006" key="3">
    <source>
        <dbReference type="Google" id="ProtNLM"/>
    </source>
</evidence>
<evidence type="ECO:0000256" key="1">
    <source>
        <dbReference type="SAM" id="Phobius"/>
    </source>
</evidence>
<feature type="transmembrane region" description="Helical" evidence="1">
    <location>
        <begin position="371"/>
        <end position="397"/>
    </location>
</feature>
<dbReference type="AlphaFoldDB" id="A0A9E8CKU1"/>
<dbReference type="PANTHER" id="PTHR32309">
    <property type="entry name" value="TYROSINE-PROTEIN KINASE"/>
    <property type="match status" value="1"/>
</dbReference>
<keyword evidence="1" id="KW-1133">Transmembrane helix</keyword>
<dbReference type="GO" id="GO:0004713">
    <property type="term" value="F:protein tyrosine kinase activity"/>
    <property type="evidence" value="ECO:0007669"/>
    <property type="project" value="TreeGrafter"/>
</dbReference>
<keyword evidence="1" id="KW-0812">Transmembrane</keyword>
<dbReference type="GO" id="GO:0005886">
    <property type="term" value="C:plasma membrane"/>
    <property type="evidence" value="ECO:0007669"/>
    <property type="project" value="TreeGrafter"/>
</dbReference>
<gene>
    <name evidence="2" type="ORF">NWE54_00315</name>
</gene>
<proteinExistence type="predicted"/>
<protein>
    <recommendedName>
        <fullName evidence="3">Capsule biosynthesis protein</fullName>
    </recommendedName>
</protein>
<dbReference type="EMBL" id="CP102774">
    <property type="protein sequence ID" value="UZF87282.1"/>
    <property type="molecule type" value="Genomic_DNA"/>
</dbReference>
<keyword evidence="1" id="KW-0472">Membrane</keyword>
<dbReference type="InterPro" id="IPR050445">
    <property type="entry name" value="Bact_polysacc_biosynth/exp"/>
</dbReference>
<dbReference type="PANTHER" id="PTHR32309:SF13">
    <property type="entry name" value="FERRIC ENTEROBACTIN TRANSPORT PROTEIN FEPE"/>
    <property type="match status" value="1"/>
</dbReference>
<feature type="transmembrane region" description="Helical" evidence="1">
    <location>
        <begin position="20"/>
        <end position="40"/>
    </location>
</feature>
<accession>A0A9E8CKU1</accession>